<dbReference type="Proteomes" id="UP000198640">
    <property type="component" value="Unassembled WGS sequence"/>
</dbReference>
<dbReference type="AlphaFoldDB" id="A0A1H3QB39"/>
<organism evidence="2 3">
    <name type="scientific">Nitrosomonas halophila</name>
    <dbReference type="NCBI Taxonomy" id="44576"/>
    <lineage>
        <taxon>Bacteria</taxon>
        <taxon>Pseudomonadati</taxon>
        <taxon>Pseudomonadota</taxon>
        <taxon>Betaproteobacteria</taxon>
        <taxon>Nitrosomonadales</taxon>
        <taxon>Nitrosomonadaceae</taxon>
        <taxon>Nitrosomonas</taxon>
    </lineage>
</organism>
<gene>
    <name evidence="1" type="ORF">SAMN05421881_109810</name>
    <name evidence="2" type="ORF">SAMN05421881_11451</name>
</gene>
<evidence type="ECO:0000313" key="1">
    <source>
        <dbReference type="EMBL" id="SDZ00362.1"/>
    </source>
</evidence>
<feature type="non-terminal residue" evidence="2">
    <location>
        <position position="48"/>
    </location>
</feature>
<name>A0A1H3QB39_9PROT</name>
<evidence type="ECO:0000313" key="3">
    <source>
        <dbReference type="Proteomes" id="UP000198640"/>
    </source>
</evidence>
<proteinExistence type="predicted"/>
<reference evidence="2 3" key="1">
    <citation type="submission" date="2016-10" db="EMBL/GenBank/DDBJ databases">
        <authorList>
            <person name="de Groot N.N."/>
        </authorList>
    </citation>
    <scope>NUCLEOTIDE SEQUENCE [LARGE SCALE GENOMIC DNA]</scope>
    <source>
        <strain evidence="2 3">Nm1</strain>
    </source>
</reference>
<dbReference type="EMBL" id="FNOY01000145">
    <property type="protein sequence ID" value="SDZ10351.1"/>
    <property type="molecule type" value="Genomic_DNA"/>
</dbReference>
<protein>
    <submittedName>
        <fullName evidence="2">Uncharacterized protein</fullName>
    </submittedName>
</protein>
<keyword evidence="3" id="KW-1185">Reference proteome</keyword>
<accession>A0A1H3QB39</accession>
<dbReference type="EMBL" id="FNOY01000098">
    <property type="protein sequence ID" value="SDZ00362.1"/>
    <property type="molecule type" value="Genomic_DNA"/>
</dbReference>
<sequence>MIIDATVAEQAIRFPTDLGLLNEARELSEHIIDVLHEKSHRPQKKKPR</sequence>
<evidence type="ECO:0000313" key="2">
    <source>
        <dbReference type="EMBL" id="SDZ10351.1"/>
    </source>
</evidence>